<dbReference type="AlphaFoldDB" id="A0A813K0P0"/>
<protein>
    <recommendedName>
        <fullName evidence="1">Reverse transcriptase domain-containing protein</fullName>
    </recommendedName>
</protein>
<comment type="caution">
    <text evidence="2">The sequence shown here is derived from an EMBL/GenBank/DDBJ whole genome shotgun (WGS) entry which is preliminary data.</text>
</comment>
<dbReference type="SUPFAM" id="SSF56672">
    <property type="entry name" value="DNA/RNA polymerases"/>
    <property type="match status" value="1"/>
</dbReference>
<name>A0A813K0P0_POLGL</name>
<evidence type="ECO:0000313" key="3">
    <source>
        <dbReference type="Proteomes" id="UP000626109"/>
    </source>
</evidence>
<accession>A0A813K0P0</accession>
<dbReference type="Gene3D" id="3.30.70.270">
    <property type="match status" value="1"/>
</dbReference>
<dbReference type="Pfam" id="PF00078">
    <property type="entry name" value="RVT_1"/>
    <property type="match status" value="1"/>
</dbReference>
<reference evidence="2" key="1">
    <citation type="submission" date="2021-02" db="EMBL/GenBank/DDBJ databases">
        <authorList>
            <person name="Dougan E. K."/>
            <person name="Rhodes N."/>
            <person name="Thang M."/>
            <person name="Chan C."/>
        </authorList>
    </citation>
    <scope>NUCLEOTIDE SEQUENCE</scope>
</reference>
<sequence length="317" mass="36290">MHDVEQLMQQNDQLLPWVHSANHPLFDLVYADDTVLMGQSAAAVERALHHVQNTAEQYNLKLNLAKCEYMSMNASNSIAFADGTQVKRKAQVKFLGAMLTADARSTADFRARIAKATAGLEKLNKFLQHTDIDTAWKIKIYKAVFIPMILYGMESAHLTTQNLQELDIFHYEAMRKIYKIKTTYFTQIINPTAHTYKNKDIEAMSNIPPLSQTALSLQFKFLGHILRCSSTDLEHNICFTSGLASRAQDSSQRRGRPREHWLEGVSLKAWEQFCSTPPCPWVMPQFHLPWGFLQLQRIATDRVRWRQLVVLPPTSRA</sequence>
<gene>
    <name evidence="2" type="ORF">PGLA2088_LOCUS28631</name>
</gene>
<dbReference type="InterPro" id="IPR043502">
    <property type="entry name" value="DNA/RNA_pol_sf"/>
</dbReference>
<organism evidence="2 3">
    <name type="scientific">Polarella glacialis</name>
    <name type="common">Dinoflagellate</name>
    <dbReference type="NCBI Taxonomy" id="89957"/>
    <lineage>
        <taxon>Eukaryota</taxon>
        <taxon>Sar</taxon>
        <taxon>Alveolata</taxon>
        <taxon>Dinophyceae</taxon>
        <taxon>Suessiales</taxon>
        <taxon>Suessiaceae</taxon>
        <taxon>Polarella</taxon>
    </lineage>
</organism>
<dbReference type="InterPro" id="IPR000477">
    <property type="entry name" value="RT_dom"/>
</dbReference>
<evidence type="ECO:0000259" key="1">
    <source>
        <dbReference type="PROSITE" id="PS50878"/>
    </source>
</evidence>
<feature type="domain" description="Reverse transcriptase" evidence="1">
    <location>
        <begin position="1"/>
        <end position="99"/>
    </location>
</feature>
<proteinExistence type="predicted"/>
<dbReference type="PANTHER" id="PTHR47027">
    <property type="entry name" value="REVERSE TRANSCRIPTASE DOMAIN-CONTAINING PROTEIN"/>
    <property type="match status" value="1"/>
</dbReference>
<dbReference type="InterPro" id="IPR043128">
    <property type="entry name" value="Rev_trsase/Diguanyl_cyclase"/>
</dbReference>
<dbReference type="PANTHER" id="PTHR47027:SF20">
    <property type="entry name" value="REVERSE TRANSCRIPTASE-LIKE PROTEIN WITH RNA-DIRECTED DNA POLYMERASE DOMAIN"/>
    <property type="match status" value="1"/>
</dbReference>
<dbReference type="EMBL" id="CAJNNW010027960">
    <property type="protein sequence ID" value="CAE8693988.1"/>
    <property type="molecule type" value="Genomic_DNA"/>
</dbReference>
<evidence type="ECO:0000313" key="2">
    <source>
        <dbReference type="EMBL" id="CAE8693988.1"/>
    </source>
</evidence>
<dbReference type="PROSITE" id="PS50878">
    <property type="entry name" value="RT_POL"/>
    <property type="match status" value="1"/>
</dbReference>
<dbReference type="Proteomes" id="UP000626109">
    <property type="component" value="Unassembled WGS sequence"/>
</dbReference>